<reference evidence="3" key="1">
    <citation type="submission" date="2014-09" db="EMBL/GenBank/DDBJ databases">
        <authorList>
            <person name="Mudge J."/>
            <person name="Ramaraj T."/>
            <person name="Lindquist I.E."/>
            <person name="Bharti A.K."/>
            <person name="Sundararajan A."/>
            <person name="Cameron C.T."/>
            <person name="Woodward J.E."/>
            <person name="May G.D."/>
            <person name="Brubaker C."/>
            <person name="Broadhvest J."/>
            <person name="Wilkins T.A."/>
        </authorList>
    </citation>
    <scope>NUCLEOTIDE SEQUENCE</scope>
    <source>
        <strain evidence="3">cv. AKA8401</strain>
    </source>
</reference>
<dbReference type="EMBL" id="KN457071">
    <property type="protein sequence ID" value="KHG30465.1"/>
    <property type="molecule type" value="Genomic_DNA"/>
</dbReference>
<dbReference type="Proteomes" id="UP000032142">
    <property type="component" value="Unassembled WGS sequence"/>
</dbReference>
<name>A0A0B0PZG3_GOSAR</name>
<accession>A0A0B0PZG3</accession>
<feature type="region of interest" description="Disordered" evidence="1">
    <location>
        <begin position="1"/>
        <end position="40"/>
    </location>
</feature>
<proteinExistence type="predicted"/>
<evidence type="ECO:0000313" key="2">
    <source>
        <dbReference type="EMBL" id="KHG30465.1"/>
    </source>
</evidence>
<keyword evidence="3" id="KW-1185">Reference proteome</keyword>
<protein>
    <submittedName>
        <fullName evidence="2">Uncharacterized protein</fullName>
    </submittedName>
</protein>
<evidence type="ECO:0000313" key="3">
    <source>
        <dbReference type="Proteomes" id="UP000032142"/>
    </source>
</evidence>
<dbReference type="AlphaFoldDB" id="A0A0B0PZG3"/>
<feature type="compositionally biased region" description="Basic and acidic residues" evidence="1">
    <location>
        <begin position="17"/>
        <end position="27"/>
    </location>
</feature>
<gene>
    <name evidence="2" type="ORF">F383_13947</name>
</gene>
<sequence>MTTVHAPHAPSIIEESGSDRASVDSRANHGGRVTALMEGS</sequence>
<organism evidence="2 3">
    <name type="scientific">Gossypium arboreum</name>
    <name type="common">Tree cotton</name>
    <name type="synonym">Gossypium nanking</name>
    <dbReference type="NCBI Taxonomy" id="29729"/>
    <lineage>
        <taxon>Eukaryota</taxon>
        <taxon>Viridiplantae</taxon>
        <taxon>Streptophyta</taxon>
        <taxon>Embryophyta</taxon>
        <taxon>Tracheophyta</taxon>
        <taxon>Spermatophyta</taxon>
        <taxon>Magnoliopsida</taxon>
        <taxon>eudicotyledons</taxon>
        <taxon>Gunneridae</taxon>
        <taxon>Pentapetalae</taxon>
        <taxon>rosids</taxon>
        <taxon>malvids</taxon>
        <taxon>Malvales</taxon>
        <taxon>Malvaceae</taxon>
        <taxon>Malvoideae</taxon>
        <taxon>Gossypium</taxon>
    </lineage>
</organism>
<evidence type="ECO:0000256" key="1">
    <source>
        <dbReference type="SAM" id="MobiDB-lite"/>
    </source>
</evidence>